<keyword evidence="3" id="KW-0489">Methyltransferase</keyword>
<dbReference type="GO" id="GO:0032259">
    <property type="term" value="P:methylation"/>
    <property type="evidence" value="ECO:0007669"/>
    <property type="project" value="UniProtKB-KW"/>
</dbReference>
<dbReference type="EC" id="2.1.1.22" evidence="2"/>
<keyword evidence="5" id="KW-0949">S-adenosyl-L-methionine</keyword>
<evidence type="ECO:0000256" key="4">
    <source>
        <dbReference type="ARBA" id="ARBA00022679"/>
    </source>
</evidence>
<dbReference type="EMBL" id="HBGS01015470">
    <property type="protein sequence ID" value="CAD9398703.1"/>
    <property type="molecule type" value="Transcribed_RNA"/>
</dbReference>
<proteinExistence type="inferred from homology"/>
<accession>A0A7S2BJU0</accession>
<dbReference type="SUPFAM" id="SSF53335">
    <property type="entry name" value="S-adenosyl-L-methionine-dependent methyltransferases"/>
    <property type="match status" value="1"/>
</dbReference>
<dbReference type="GO" id="GO:0030735">
    <property type="term" value="F:carnosine N-methyltransferase activity"/>
    <property type="evidence" value="ECO:0007669"/>
    <property type="project" value="UniProtKB-EC"/>
</dbReference>
<dbReference type="InterPro" id="IPR029063">
    <property type="entry name" value="SAM-dependent_MTases_sf"/>
</dbReference>
<evidence type="ECO:0000256" key="3">
    <source>
        <dbReference type="ARBA" id="ARBA00022603"/>
    </source>
</evidence>
<dbReference type="InterPro" id="IPR012901">
    <property type="entry name" value="CARME"/>
</dbReference>
<evidence type="ECO:0000256" key="2">
    <source>
        <dbReference type="ARBA" id="ARBA00012003"/>
    </source>
</evidence>
<keyword evidence="4" id="KW-0808">Transferase</keyword>
<evidence type="ECO:0000256" key="1">
    <source>
        <dbReference type="ARBA" id="ARBA00010086"/>
    </source>
</evidence>
<organism evidence="6">
    <name type="scientific">Octactis speculum</name>
    <dbReference type="NCBI Taxonomy" id="3111310"/>
    <lineage>
        <taxon>Eukaryota</taxon>
        <taxon>Sar</taxon>
        <taxon>Stramenopiles</taxon>
        <taxon>Ochrophyta</taxon>
        <taxon>Dictyochophyceae</taxon>
        <taxon>Dictyochales</taxon>
        <taxon>Dictyochaceae</taxon>
        <taxon>Octactis</taxon>
    </lineage>
</organism>
<evidence type="ECO:0000256" key="5">
    <source>
        <dbReference type="ARBA" id="ARBA00022691"/>
    </source>
</evidence>
<sequence length="389" mass="44351">MRNYYNFFYRTIVTRMARHHTRLTPEQLALLPEGHETIKQKLQMYDTALHENQVFFDAVLMNMNEEPSSHTRKNFYQNVKQQPDDARHDQWHVPTHHANKLSGILHAVSRDWSSEGEQERQEAYAPLLNALMQSGLPIGSTVLVPGSGMGRLACEAAGRGFKAQGNDFDYFMLFTADLLLNGCPEAQMLRVHPWVHHLCNQMSHTDATRCVNVPDVSASAILNSGDPIIESKRDFSMCAGEFLLAYEVDDQGSNLGTWDALMSCFFIDTAPNILEYILRIRNMLRPGGLWINMGPLTYHWADTFSELATDAMSNSNGGGLDSRYHESLELSWEEVRGAIMNAGFVIEREERQSCHYTLDQKSMIRTQYQCVFFQARKRESEKQQAITSV</sequence>
<name>A0A7S2BJU0_9STRA</name>
<dbReference type="PANTHER" id="PTHR12303">
    <property type="entry name" value="CARNOSINE N-METHYLTRANSFERASE"/>
    <property type="match status" value="1"/>
</dbReference>
<comment type="similarity">
    <text evidence="1">Belongs to the carnosine N-methyltransferase family.</text>
</comment>
<dbReference type="SMART" id="SM01296">
    <property type="entry name" value="N2227"/>
    <property type="match status" value="1"/>
</dbReference>
<gene>
    <name evidence="6" type="ORF">DSPE1174_LOCUS8081</name>
</gene>
<dbReference type="PANTHER" id="PTHR12303:SF6">
    <property type="entry name" value="CARNOSINE N-METHYLTRANSFERASE"/>
    <property type="match status" value="1"/>
</dbReference>
<evidence type="ECO:0000313" key="6">
    <source>
        <dbReference type="EMBL" id="CAD9398703.1"/>
    </source>
</evidence>
<dbReference type="Gene3D" id="3.40.50.150">
    <property type="entry name" value="Vaccinia Virus protein VP39"/>
    <property type="match status" value="1"/>
</dbReference>
<dbReference type="Pfam" id="PF07942">
    <property type="entry name" value="CARME"/>
    <property type="match status" value="1"/>
</dbReference>
<dbReference type="AlphaFoldDB" id="A0A7S2BJU0"/>
<protein>
    <recommendedName>
        <fullName evidence="2">carnosine N-methyltransferase</fullName>
        <ecNumber evidence="2">2.1.1.22</ecNumber>
    </recommendedName>
</protein>
<reference evidence="6" key="1">
    <citation type="submission" date="2021-01" db="EMBL/GenBank/DDBJ databases">
        <authorList>
            <person name="Corre E."/>
            <person name="Pelletier E."/>
            <person name="Niang G."/>
            <person name="Scheremetjew M."/>
            <person name="Finn R."/>
            <person name="Kale V."/>
            <person name="Holt S."/>
            <person name="Cochrane G."/>
            <person name="Meng A."/>
            <person name="Brown T."/>
            <person name="Cohen L."/>
        </authorList>
    </citation>
    <scope>NUCLEOTIDE SEQUENCE</scope>
    <source>
        <strain evidence="6">CCMP1381</strain>
    </source>
</reference>